<dbReference type="PROSITE" id="PS51257">
    <property type="entry name" value="PROKAR_LIPOPROTEIN"/>
    <property type="match status" value="1"/>
</dbReference>
<protein>
    <recommendedName>
        <fullName evidence="3">Lipoprotein</fullName>
    </recommendedName>
</protein>
<dbReference type="Proteomes" id="UP000320386">
    <property type="component" value="Chromosome"/>
</dbReference>
<accession>A0A518BXZ9</accession>
<gene>
    <name evidence="1" type="ORF">Pan265_16960</name>
</gene>
<name>A0A518BXZ9_9BACT</name>
<reference evidence="1 2" key="1">
    <citation type="submission" date="2019-02" db="EMBL/GenBank/DDBJ databases">
        <title>Deep-cultivation of Planctomycetes and their phenomic and genomic characterization uncovers novel biology.</title>
        <authorList>
            <person name="Wiegand S."/>
            <person name="Jogler M."/>
            <person name="Boedeker C."/>
            <person name="Pinto D."/>
            <person name="Vollmers J."/>
            <person name="Rivas-Marin E."/>
            <person name="Kohn T."/>
            <person name="Peeters S.H."/>
            <person name="Heuer A."/>
            <person name="Rast P."/>
            <person name="Oberbeckmann S."/>
            <person name="Bunk B."/>
            <person name="Jeske O."/>
            <person name="Meyerdierks A."/>
            <person name="Storesund J.E."/>
            <person name="Kallscheuer N."/>
            <person name="Luecker S."/>
            <person name="Lage O.M."/>
            <person name="Pohl T."/>
            <person name="Merkel B.J."/>
            <person name="Hornburger P."/>
            <person name="Mueller R.-W."/>
            <person name="Bruemmer F."/>
            <person name="Labrenz M."/>
            <person name="Spormann A.M."/>
            <person name="Op den Camp H."/>
            <person name="Overmann J."/>
            <person name="Amann R."/>
            <person name="Jetten M.S.M."/>
            <person name="Mascher T."/>
            <person name="Medema M.H."/>
            <person name="Devos D.P."/>
            <person name="Kaster A.-K."/>
            <person name="Ovreas L."/>
            <person name="Rohde M."/>
            <person name="Galperin M.Y."/>
            <person name="Jogler C."/>
        </authorList>
    </citation>
    <scope>NUCLEOTIDE SEQUENCE [LARGE SCALE GENOMIC DNA]</scope>
    <source>
        <strain evidence="1 2">Pan265</strain>
    </source>
</reference>
<organism evidence="1 2">
    <name type="scientific">Mucisphaera calidilacus</name>
    <dbReference type="NCBI Taxonomy" id="2527982"/>
    <lineage>
        <taxon>Bacteria</taxon>
        <taxon>Pseudomonadati</taxon>
        <taxon>Planctomycetota</taxon>
        <taxon>Phycisphaerae</taxon>
        <taxon>Phycisphaerales</taxon>
        <taxon>Phycisphaeraceae</taxon>
        <taxon>Mucisphaera</taxon>
    </lineage>
</organism>
<evidence type="ECO:0008006" key="3">
    <source>
        <dbReference type="Google" id="ProtNLM"/>
    </source>
</evidence>
<sequence length="130" mass="14354">MRRQGLIACTLATSIILTGCTSLSSLERETLMKVVADGYEEDAVKRKDQTTAAVLNILPGVGNFYLAPGDNNEHIWVGVANLLLWPISITWGIPEAAIDAKTINKKETAQAYIRGGTKEIDKQQRYYDNK</sequence>
<dbReference type="AlphaFoldDB" id="A0A518BXZ9"/>
<dbReference type="RefSeq" id="WP_145446040.1">
    <property type="nucleotide sequence ID" value="NZ_CP036280.1"/>
</dbReference>
<proteinExistence type="predicted"/>
<dbReference type="KEGG" id="mcad:Pan265_16960"/>
<dbReference type="EMBL" id="CP036280">
    <property type="protein sequence ID" value="QDU71842.1"/>
    <property type="molecule type" value="Genomic_DNA"/>
</dbReference>
<keyword evidence="2" id="KW-1185">Reference proteome</keyword>
<dbReference type="OrthoDB" id="6215439at2"/>
<evidence type="ECO:0000313" key="1">
    <source>
        <dbReference type="EMBL" id="QDU71842.1"/>
    </source>
</evidence>
<evidence type="ECO:0000313" key="2">
    <source>
        <dbReference type="Proteomes" id="UP000320386"/>
    </source>
</evidence>